<dbReference type="GO" id="GO:0051276">
    <property type="term" value="P:chromosome organization"/>
    <property type="evidence" value="ECO:0007669"/>
    <property type="project" value="InterPro"/>
</dbReference>
<dbReference type="Pfam" id="PF12937">
    <property type="entry name" value="F-box-like"/>
    <property type="match status" value="1"/>
</dbReference>
<dbReference type="AlphaFoldDB" id="W4GE03"/>
<dbReference type="OrthoDB" id="66938at2759"/>
<evidence type="ECO:0000313" key="2">
    <source>
        <dbReference type="EMBL" id="ETV77299.1"/>
    </source>
</evidence>
<dbReference type="InterPro" id="IPR036047">
    <property type="entry name" value="F-box-like_dom_sf"/>
</dbReference>
<feature type="domain" description="F-box" evidence="1">
    <location>
        <begin position="79"/>
        <end position="119"/>
    </location>
</feature>
<dbReference type="SUPFAM" id="SSF75553">
    <property type="entry name" value="Smc hinge domain"/>
    <property type="match status" value="1"/>
</dbReference>
<protein>
    <recommendedName>
        <fullName evidence="1">F-box domain-containing protein</fullName>
    </recommendedName>
</protein>
<dbReference type="RefSeq" id="XP_009833086.1">
    <property type="nucleotide sequence ID" value="XM_009834784.1"/>
</dbReference>
<sequence length="334" mass="37079">MSFNISTLLHRAQAVSNDAFHRFHTKVLASTASTAATTPISSTFWRGSSALSKKVASSNDAHRTATTKTAFFMTQGLSEELVLTIAGFLDAASLCRLQQTSRQWRHHIVVHASTLWQGLAFKELGINPPMLANDVLGYLGTYQTAVEGELRHMNEVKAPYAALEQFCLAEPADHGIIGMFCDVCYFDDVCIGQAIAKQRFGAMAMVVVQQPRHVQRFRSASHYVDPKTPGFRGYAYNLVHMIPGYDHLKPTVVRAILKNIMVFDSAEHAAAYFTMSQTLAPFVTLDNAQPAYELGFASPLRGSLSALSMDQKVHTLTRWRDNTRHAMAYIQYGR</sequence>
<dbReference type="InterPro" id="IPR001810">
    <property type="entry name" value="F-box_dom"/>
</dbReference>
<dbReference type="InterPro" id="IPR036277">
    <property type="entry name" value="SMC_hinge_sf"/>
</dbReference>
<evidence type="ECO:0000259" key="1">
    <source>
        <dbReference type="Pfam" id="PF12937"/>
    </source>
</evidence>
<dbReference type="EMBL" id="KI913133">
    <property type="protein sequence ID" value="ETV77299.1"/>
    <property type="molecule type" value="Genomic_DNA"/>
</dbReference>
<organism evidence="2">
    <name type="scientific">Aphanomyces astaci</name>
    <name type="common">Crayfish plague agent</name>
    <dbReference type="NCBI Taxonomy" id="112090"/>
    <lineage>
        <taxon>Eukaryota</taxon>
        <taxon>Sar</taxon>
        <taxon>Stramenopiles</taxon>
        <taxon>Oomycota</taxon>
        <taxon>Saprolegniomycetes</taxon>
        <taxon>Saprolegniales</taxon>
        <taxon>Verrucalvaceae</taxon>
        <taxon>Aphanomyces</taxon>
    </lineage>
</organism>
<gene>
    <name evidence="2" type="ORF">H257_08747</name>
</gene>
<dbReference type="GeneID" id="20810743"/>
<dbReference type="SUPFAM" id="SSF81383">
    <property type="entry name" value="F-box domain"/>
    <property type="match status" value="1"/>
</dbReference>
<reference evidence="2" key="1">
    <citation type="submission" date="2013-12" db="EMBL/GenBank/DDBJ databases">
        <title>The Genome Sequence of Aphanomyces astaci APO3.</title>
        <authorList>
            <consortium name="The Broad Institute Genomics Platform"/>
            <person name="Russ C."/>
            <person name="Tyler B."/>
            <person name="van West P."/>
            <person name="Dieguez-Uribeondo J."/>
            <person name="Young S.K."/>
            <person name="Zeng Q."/>
            <person name="Gargeya S."/>
            <person name="Fitzgerald M."/>
            <person name="Abouelleil A."/>
            <person name="Alvarado L."/>
            <person name="Chapman S.B."/>
            <person name="Gainer-Dewar J."/>
            <person name="Goldberg J."/>
            <person name="Griggs A."/>
            <person name="Gujja S."/>
            <person name="Hansen M."/>
            <person name="Howarth C."/>
            <person name="Imamovic A."/>
            <person name="Ireland A."/>
            <person name="Larimer J."/>
            <person name="McCowan C."/>
            <person name="Murphy C."/>
            <person name="Pearson M."/>
            <person name="Poon T.W."/>
            <person name="Priest M."/>
            <person name="Roberts A."/>
            <person name="Saif S."/>
            <person name="Shea T."/>
            <person name="Sykes S."/>
            <person name="Wortman J."/>
            <person name="Nusbaum C."/>
            <person name="Birren B."/>
        </authorList>
    </citation>
    <scope>NUCLEOTIDE SEQUENCE [LARGE SCALE GENOMIC DNA]</scope>
    <source>
        <strain evidence="2">APO3</strain>
    </source>
</reference>
<dbReference type="GO" id="GO:0005524">
    <property type="term" value="F:ATP binding"/>
    <property type="evidence" value="ECO:0007669"/>
    <property type="project" value="InterPro"/>
</dbReference>
<dbReference type="GO" id="GO:0005694">
    <property type="term" value="C:chromosome"/>
    <property type="evidence" value="ECO:0007669"/>
    <property type="project" value="InterPro"/>
</dbReference>
<proteinExistence type="predicted"/>
<name>W4GE03_APHAT</name>
<accession>W4GE03</accession>
<dbReference type="Gene3D" id="1.20.1280.50">
    <property type="match status" value="1"/>
</dbReference>
<dbReference type="VEuPathDB" id="FungiDB:H257_08747"/>